<evidence type="ECO:0000256" key="9">
    <source>
        <dbReference type="ARBA" id="ARBA00022499"/>
    </source>
</evidence>
<feature type="binding site" evidence="31">
    <location>
        <position position="466"/>
    </location>
    <ligand>
        <name>Mg(2+)</name>
        <dbReference type="ChEBI" id="CHEBI:18420"/>
        <label>1</label>
        <note>catalytic</note>
    </ligand>
</feature>
<evidence type="ECO:0000256" key="7">
    <source>
        <dbReference type="ARBA" id="ARBA00022475"/>
    </source>
</evidence>
<reference evidence="36" key="1">
    <citation type="submission" date="2013-05" db="EMBL/GenBank/DDBJ databases">
        <authorList>
            <person name="Yim A.K.Y."/>
            <person name="Chan T.F."/>
            <person name="Ji K.M."/>
            <person name="Liu X.Y."/>
            <person name="Zhou J.W."/>
            <person name="Li R.Q."/>
            <person name="Yang K.Y."/>
            <person name="Li J."/>
            <person name="Li M."/>
            <person name="Law P.T.W."/>
            <person name="Wu Y.L."/>
            <person name="Cai Z.L."/>
            <person name="Qin H."/>
            <person name="Bao Y."/>
            <person name="Leung R.K.K."/>
            <person name="Ng P.K.S."/>
            <person name="Zou J."/>
            <person name="Zhong X.J."/>
            <person name="Ran P.X."/>
            <person name="Zhong N.S."/>
            <person name="Liu Z.G."/>
            <person name="Tsui S.K.W."/>
        </authorList>
    </citation>
    <scope>NUCLEOTIDE SEQUENCE</scope>
    <source>
        <strain evidence="36">Derf</strain>
        <tissue evidence="36">Whole organism</tissue>
    </source>
</reference>
<dbReference type="AlphaFoldDB" id="A0A922L2J2"/>
<feature type="binding site" evidence="30">
    <location>
        <position position="510"/>
    </location>
    <ligand>
        <name>ATP</name>
        <dbReference type="ChEBI" id="CHEBI:30616"/>
    </ligand>
</feature>
<accession>A0A922L2J2</accession>
<feature type="transmembrane region" description="Helical" evidence="34">
    <location>
        <begin position="759"/>
        <end position="783"/>
    </location>
</feature>
<feature type="binding site" evidence="31">
    <location>
        <position position="466"/>
    </location>
    <ligand>
        <name>Mg(2+)</name>
        <dbReference type="ChEBI" id="CHEBI:18420"/>
        <label>2</label>
        <note>catalytic</note>
    </ligand>
</feature>
<evidence type="ECO:0000256" key="15">
    <source>
        <dbReference type="ARBA" id="ARBA00022737"/>
    </source>
</evidence>
<feature type="transmembrane region" description="Helical" evidence="34">
    <location>
        <begin position="715"/>
        <end position="739"/>
    </location>
</feature>
<evidence type="ECO:0000256" key="25">
    <source>
        <dbReference type="ARBA" id="ARBA00023180"/>
    </source>
</evidence>
<keyword evidence="24 29" id="KW-0472">Membrane</keyword>
<keyword evidence="12 34" id="KW-0812">Transmembrane</keyword>
<dbReference type="InterPro" id="IPR001054">
    <property type="entry name" value="A/G_cyclase"/>
</dbReference>
<dbReference type="GO" id="GO:0007608">
    <property type="term" value="P:sensory perception of smell"/>
    <property type="evidence" value="ECO:0007669"/>
    <property type="project" value="UniProtKB-KW"/>
</dbReference>
<keyword evidence="13 29" id="KW-0479">Metal-binding</keyword>
<keyword evidence="9" id="KW-1017">Isopeptide bond</keyword>
<dbReference type="GO" id="GO:0005524">
    <property type="term" value="F:ATP binding"/>
    <property type="evidence" value="ECO:0007669"/>
    <property type="project" value="UniProtKB-UniRule"/>
</dbReference>
<dbReference type="Pfam" id="PF00211">
    <property type="entry name" value="Guanylate_cyc"/>
    <property type="match status" value="2"/>
</dbReference>
<evidence type="ECO:0000256" key="18">
    <source>
        <dbReference type="ARBA" id="ARBA00022842"/>
    </source>
</evidence>
<comment type="subcellular location">
    <subcellularLocation>
        <location evidence="6">Cell membrane</location>
        <topology evidence="6">Multi-pass membrane protein</topology>
    </subcellularLocation>
    <subcellularLocation>
        <location evidence="3">Cell projection</location>
        <location evidence="3">Cilium</location>
    </subcellularLocation>
    <subcellularLocation>
        <location evidence="4">Cytoplasm</location>
    </subcellularLocation>
    <subcellularLocation>
        <location evidence="5">Golgi apparatus</location>
    </subcellularLocation>
</comment>
<keyword evidence="8" id="KW-0963">Cytoplasm</keyword>
<dbReference type="InterPro" id="IPR030672">
    <property type="entry name" value="Adcy"/>
</dbReference>
<evidence type="ECO:0000256" key="14">
    <source>
        <dbReference type="ARBA" id="ARBA00022725"/>
    </source>
</evidence>
<keyword evidence="10" id="KW-0597">Phosphoprotein</keyword>
<evidence type="ECO:0000256" key="11">
    <source>
        <dbReference type="ARBA" id="ARBA00022606"/>
    </source>
</evidence>
<feature type="binding site" evidence="31">
    <location>
        <position position="422"/>
    </location>
    <ligand>
        <name>Mg(2+)</name>
        <dbReference type="ChEBI" id="CHEBI:18420"/>
        <label>1</label>
        <note>catalytic</note>
    </ligand>
</feature>
<comment type="cofactor">
    <cofactor evidence="2">
        <name>Mn(2+)</name>
        <dbReference type="ChEBI" id="CHEBI:29035"/>
    </cofactor>
</comment>
<dbReference type="GO" id="GO:0004016">
    <property type="term" value="F:adenylate cyclase activity"/>
    <property type="evidence" value="ECO:0007669"/>
    <property type="project" value="UniProtKB-EC"/>
</dbReference>
<feature type="transmembrane region" description="Helical" evidence="34">
    <location>
        <begin position="876"/>
        <end position="893"/>
    </location>
</feature>
<evidence type="ECO:0000313" key="37">
    <source>
        <dbReference type="Proteomes" id="UP000790347"/>
    </source>
</evidence>
<feature type="region of interest" description="Disordered" evidence="33">
    <location>
        <begin position="93"/>
        <end position="118"/>
    </location>
</feature>
<keyword evidence="22 29" id="KW-0115">cAMP biosynthesis</keyword>
<dbReference type="InterPro" id="IPR029787">
    <property type="entry name" value="Nucleotide_cyclase"/>
</dbReference>
<feature type="compositionally biased region" description="Gly residues" evidence="33">
    <location>
        <begin position="105"/>
        <end position="114"/>
    </location>
</feature>
<feature type="binding site" evidence="31">
    <location>
        <position position="423"/>
    </location>
    <ligand>
        <name>Mg(2+)</name>
        <dbReference type="ChEBI" id="CHEBI:18420"/>
        <label>2</label>
        <note>catalytic</note>
    </ligand>
</feature>
<comment type="similarity">
    <text evidence="29 32">Belongs to the adenylyl cyclase class-4/guanylyl cyclase family.</text>
</comment>
<keyword evidence="17 29" id="KW-0067">ATP-binding</keyword>
<keyword evidence="28" id="KW-0966">Cell projection</keyword>
<evidence type="ECO:0000256" key="21">
    <source>
        <dbReference type="ARBA" id="ARBA00022989"/>
    </source>
</evidence>
<evidence type="ECO:0000259" key="35">
    <source>
        <dbReference type="PROSITE" id="PS50125"/>
    </source>
</evidence>
<evidence type="ECO:0000256" key="23">
    <source>
        <dbReference type="ARBA" id="ARBA00023034"/>
    </source>
</evidence>
<sequence length="1155" mass="130667">MTSKNGNDRLMFICTCGHHIMGSDDVIEEMANDDEPNNTHNTNSNKFFEPNESKRLKPINGDHQNPVYGTAISTSNVVGNGNGNIEIGDNNHSKMMPSSDSSGLANGGGGGGSAATGEFNLNETNRIKRHSLTLKRGDTELSIDHGGMQRFLPTFMHFAFADREAEQLYQEYYSNEKRNDFKALIVIVIFVNLVLLGLHLLSSSWNHSDLSHQQLIILGSCLVLAVFLFILCLRRSRDALASRLWSLIPFALWLVMLVQIICDLCIFIGRPPEPSGSISWLLLYSYATYVIFPLRFRICCALSILMAILHSLFIITFATSTYMLANQIFANLIIIVSVNLLSTMSFFFYERQQRRAFLETRQSLETKLTLEEQSQEQERLLLSVLPKHVAAEIRQDLGAVVEGQFHKIYMSRHENVSILFADIVGFTAISSTCSAPELVKTLNELFARFDKLSDKYHQLRIKILGDCYYCISGAPEERPDHAVLCVHMGLSMVEAIKSVREQTKSTVDMRVGIHTGSVLAGVLGQRQWQFDVYSRDVELANKMESAGLPGRVHISEKTLSFLDGEFEVTDGDGASREEVVRLAGIKTYFITKIIKPYPEGTLDAMIQTEIPNITDECGETTKLNSDTTGDRYRQEDIKDPEVYKRRLHAELIHRDSEKNIAEHTDLLSLTFKNDDIEREYRESRDITSCISLLGLPFTLFIYLLAFVLIGPMRLHIYLTLVICLVLLTVKAFICTIPIICSSIPKPLAILSNAVQQKSWIRVTIAGSMITIWITAHIIVNVFYDSNLNTEYANLIVSGSTDRYHVANHVIALPQYLIFFCILGLLAITVLTRIQFLMKAAIIISLALIQCVLIYACLGYAFKVYRLINYQQLIHSRHNYVIIIITIVIGLIIINRQFELMTRRLFLWQKDIDQQKEMVADMRRKNEALVYNILPPHVAVHFLGKRKNDEELYSKSYECVGVLFASMPNFADFYTEESVNNQGLECLRFLNEVISDYDSLLSQPRFRDIFKIKTISSTYMAASGLNCEESDCSKSNNIIEKWSHLAQLTEFALTMKETLNGINKESFNNFVLRIGINQGPITAGVIGARKPHYDIWGNTVNVASRMESTGKAGCIQVVQETMEILKEFDFIFEQRGLVSVKGKGKLMTYYLIGKNK</sequence>
<comment type="catalytic activity">
    <reaction evidence="1 29">
        <text>ATP = 3',5'-cyclic AMP + diphosphate</text>
        <dbReference type="Rhea" id="RHEA:15389"/>
        <dbReference type="ChEBI" id="CHEBI:30616"/>
        <dbReference type="ChEBI" id="CHEBI:33019"/>
        <dbReference type="ChEBI" id="CHEBI:58165"/>
        <dbReference type="EC" id="4.6.1.1"/>
    </reaction>
</comment>
<dbReference type="GO" id="GO:0007189">
    <property type="term" value="P:adenylate cyclase-activating G protein-coupled receptor signaling pathway"/>
    <property type="evidence" value="ECO:0007669"/>
    <property type="project" value="TreeGrafter"/>
</dbReference>
<dbReference type="EC" id="4.6.1.1" evidence="29"/>
<evidence type="ECO:0000313" key="36">
    <source>
        <dbReference type="EMBL" id="KAH9510921.1"/>
    </source>
</evidence>
<dbReference type="GO" id="GO:0005516">
    <property type="term" value="F:calmodulin binding"/>
    <property type="evidence" value="ECO:0007669"/>
    <property type="project" value="UniProtKB-KW"/>
</dbReference>
<evidence type="ECO:0000256" key="10">
    <source>
        <dbReference type="ARBA" id="ARBA00022553"/>
    </source>
</evidence>
<feature type="binding site" evidence="30">
    <location>
        <begin position="1093"/>
        <end position="1095"/>
    </location>
    <ligand>
        <name>ATP</name>
        <dbReference type="ChEBI" id="CHEBI:30616"/>
    </ligand>
</feature>
<name>A0A922L2J2_DERFA</name>
<feature type="transmembrane region" description="Helical" evidence="34">
    <location>
        <begin position="245"/>
        <end position="269"/>
    </location>
</feature>
<feature type="domain" description="Guanylate cyclase" evidence="35">
    <location>
        <begin position="417"/>
        <end position="544"/>
    </location>
</feature>
<evidence type="ECO:0000256" key="19">
    <source>
        <dbReference type="ARBA" id="ARBA00022843"/>
    </source>
</evidence>
<keyword evidence="20" id="KW-0112">Calmodulin-binding</keyword>
<feature type="transmembrane region" description="Helical" evidence="34">
    <location>
        <begin position="328"/>
        <end position="349"/>
    </location>
</feature>
<keyword evidence="23" id="KW-0333">Golgi apparatus</keyword>
<dbReference type="GO" id="GO:0046872">
    <property type="term" value="F:metal ion binding"/>
    <property type="evidence" value="ECO:0007669"/>
    <property type="project" value="UniProtKB-KW"/>
</dbReference>
<reference evidence="36" key="2">
    <citation type="journal article" date="2022" name="Res Sq">
        <title>Comparative Genomics Reveals Insights into the Divergent Evolution of Astigmatic Mites and Household Pest Adaptations.</title>
        <authorList>
            <person name="Xiong Q."/>
            <person name="Wan A.T.-Y."/>
            <person name="Liu X.-Y."/>
            <person name="Fung C.S.-H."/>
            <person name="Xiao X."/>
            <person name="Malainual N."/>
            <person name="Hou J."/>
            <person name="Wang L."/>
            <person name="Wang M."/>
            <person name="Yang K."/>
            <person name="Cui Y."/>
            <person name="Leung E."/>
            <person name="Nong W."/>
            <person name="Shin S.-K."/>
            <person name="Au S."/>
            <person name="Jeong K.Y."/>
            <person name="Chew F.T."/>
            <person name="Hui J."/>
            <person name="Leung T.F."/>
            <person name="Tungtrongchitr A."/>
            <person name="Zhong N."/>
            <person name="Liu Z."/>
            <person name="Tsui S."/>
        </authorList>
    </citation>
    <scope>NUCLEOTIDE SEQUENCE</scope>
    <source>
        <strain evidence="36">Derf</strain>
        <tissue evidence="36">Whole organism</tissue>
    </source>
</reference>
<dbReference type="FunFam" id="3.30.70.1230:FF:000006">
    <property type="entry name" value="Adenylate cyclase"/>
    <property type="match status" value="1"/>
</dbReference>
<evidence type="ECO:0000256" key="28">
    <source>
        <dbReference type="ARBA" id="ARBA00023273"/>
    </source>
</evidence>
<dbReference type="InterPro" id="IPR032628">
    <property type="entry name" value="AC_N"/>
</dbReference>
<evidence type="ECO:0000256" key="20">
    <source>
        <dbReference type="ARBA" id="ARBA00022860"/>
    </source>
</evidence>
<feature type="binding site" evidence="30">
    <location>
        <begin position="422"/>
        <end position="427"/>
    </location>
    <ligand>
        <name>ATP</name>
        <dbReference type="ChEBI" id="CHEBI:30616"/>
    </ligand>
</feature>
<feature type="transmembrane region" description="Helical" evidence="34">
    <location>
        <begin position="275"/>
        <end position="292"/>
    </location>
</feature>
<keyword evidence="26 31" id="KW-0464">Manganese</keyword>
<dbReference type="Proteomes" id="UP000790347">
    <property type="component" value="Unassembled WGS sequence"/>
</dbReference>
<evidence type="ECO:0000256" key="17">
    <source>
        <dbReference type="ARBA" id="ARBA00022840"/>
    </source>
</evidence>
<dbReference type="Pfam" id="PF16214">
    <property type="entry name" value="AC_N"/>
    <property type="match status" value="1"/>
</dbReference>
<evidence type="ECO:0000256" key="30">
    <source>
        <dbReference type="PIRSR" id="PIRSR039050-50"/>
    </source>
</evidence>
<evidence type="ECO:0000256" key="29">
    <source>
        <dbReference type="PIRNR" id="PIRNR039050"/>
    </source>
</evidence>
<comment type="caution">
    <text evidence="36">The sequence shown here is derived from an EMBL/GenBank/DDBJ whole genome shotgun (WGS) entry which is preliminary data.</text>
</comment>
<feature type="transmembrane region" description="Helical" evidence="34">
    <location>
        <begin position="686"/>
        <end position="709"/>
    </location>
</feature>
<proteinExistence type="inferred from homology"/>
<dbReference type="PANTHER" id="PTHR45627:SF30">
    <property type="entry name" value="ADENYLATE CYCLASE TYPE 3"/>
    <property type="match status" value="1"/>
</dbReference>
<feature type="binding site" evidence="30">
    <location>
        <position position="1140"/>
    </location>
    <ligand>
        <name>ATP</name>
        <dbReference type="ChEBI" id="CHEBI:30616"/>
    </ligand>
</feature>
<keyword evidence="37" id="KW-1185">Reference proteome</keyword>
<keyword evidence="7" id="KW-1003">Cell membrane</keyword>
<dbReference type="PIRSF" id="PIRSF039050">
    <property type="entry name" value="Ade_cyc"/>
    <property type="match status" value="1"/>
</dbReference>
<dbReference type="PROSITE" id="PS50125">
    <property type="entry name" value="GUANYLATE_CYCLASE_2"/>
    <property type="match status" value="2"/>
</dbReference>
<keyword evidence="21 34" id="KW-1133">Transmembrane helix</keyword>
<dbReference type="InterPro" id="IPR018297">
    <property type="entry name" value="A/G_cyclase_CS"/>
</dbReference>
<keyword evidence="15" id="KW-0677">Repeat</keyword>
<feature type="transmembrane region" description="Helical" evidence="34">
    <location>
        <begin position="299"/>
        <end position="322"/>
    </location>
</feature>
<feature type="transmembrane region" description="Helical" evidence="34">
    <location>
        <begin position="214"/>
        <end position="233"/>
    </location>
</feature>
<comment type="cofactor">
    <cofactor evidence="31">
        <name>Mg(2+)</name>
        <dbReference type="ChEBI" id="CHEBI:18420"/>
    </cofactor>
    <cofactor evidence="31">
        <name>Mn(2+)</name>
        <dbReference type="ChEBI" id="CHEBI:29035"/>
    </cofactor>
    <text evidence="31">Binds 2 magnesium ions per subunit. Is also active with manganese (in vitro).</text>
</comment>
<evidence type="ECO:0000256" key="2">
    <source>
        <dbReference type="ARBA" id="ARBA00001936"/>
    </source>
</evidence>
<evidence type="ECO:0000256" key="22">
    <source>
        <dbReference type="ARBA" id="ARBA00022998"/>
    </source>
</evidence>
<dbReference type="GO" id="GO:0005929">
    <property type="term" value="C:cilium"/>
    <property type="evidence" value="ECO:0007669"/>
    <property type="project" value="UniProtKB-SubCell"/>
</dbReference>
<keyword evidence="14" id="KW-0552">Olfaction</keyword>
<dbReference type="PANTHER" id="PTHR45627">
    <property type="entry name" value="ADENYLATE CYCLASE TYPE 1"/>
    <property type="match status" value="1"/>
</dbReference>
<dbReference type="SUPFAM" id="SSF55073">
    <property type="entry name" value="Nucleotide cyclase"/>
    <property type="match status" value="2"/>
</dbReference>
<protein>
    <recommendedName>
        <fullName evidence="29">adenylate cyclase</fullName>
        <ecNumber evidence="29">4.6.1.1</ecNumber>
    </recommendedName>
</protein>
<evidence type="ECO:0000256" key="27">
    <source>
        <dbReference type="ARBA" id="ARBA00023239"/>
    </source>
</evidence>
<dbReference type="EMBL" id="ASGP02000004">
    <property type="protein sequence ID" value="KAH9510921.1"/>
    <property type="molecule type" value="Genomic_DNA"/>
</dbReference>
<dbReference type="GO" id="GO:0006171">
    <property type="term" value="P:cAMP biosynthetic process"/>
    <property type="evidence" value="ECO:0007669"/>
    <property type="project" value="UniProtKB-KW"/>
</dbReference>
<feature type="transmembrane region" description="Helical" evidence="34">
    <location>
        <begin position="839"/>
        <end position="861"/>
    </location>
</feature>
<evidence type="ECO:0000256" key="13">
    <source>
        <dbReference type="ARBA" id="ARBA00022723"/>
    </source>
</evidence>
<evidence type="ECO:0000256" key="31">
    <source>
        <dbReference type="PIRSR" id="PIRSR039050-51"/>
    </source>
</evidence>
<keyword evidence="11" id="KW-0716">Sensory transduction</keyword>
<dbReference type="PROSITE" id="PS00452">
    <property type="entry name" value="GUANYLATE_CYCLASE_1"/>
    <property type="match status" value="1"/>
</dbReference>
<dbReference type="GO" id="GO:0035556">
    <property type="term" value="P:intracellular signal transduction"/>
    <property type="evidence" value="ECO:0007669"/>
    <property type="project" value="InterPro"/>
</dbReference>
<feature type="binding site" evidence="31">
    <location>
        <position position="422"/>
    </location>
    <ligand>
        <name>Mg(2+)</name>
        <dbReference type="ChEBI" id="CHEBI:18420"/>
        <label>2</label>
        <note>catalytic</note>
    </ligand>
</feature>
<evidence type="ECO:0000256" key="5">
    <source>
        <dbReference type="ARBA" id="ARBA00004555"/>
    </source>
</evidence>
<gene>
    <name evidence="36" type="primary">ADCY3</name>
    <name evidence="36" type="ORF">DERF_009411</name>
</gene>
<feature type="domain" description="Guanylate cyclase" evidence="35">
    <location>
        <begin position="960"/>
        <end position="1106"/>
    </location>
</feature>
<evidence type="ECO:0000256" key="16">
    <source>
        <dbReference type="ARBA" id="ARBA00022741"/>
    </source>
</evidence>
<keyword evidence="19" id="KW-0832">Ubl conjugation</keyword>
<keyword evidence="18 29" id="KW-0460">Magnesium</keyword>
<evidence type="ECO:0000256" key="1">
    <source>
        <dbReference type="ARBA" id="ARBA00001593"/>
    </source>
</evidence>
<keyword evidence="27 29" id="KW-0456">Lyase</keyword>
<evidence type="ECO:0000256" key="26">
    <source>
        <dbReference type="ARBA" id="ARBA00023211"/>
    </source>
</evidence>
<dbReference type="SMART" id="SM00044">
    <property type="entry name" value="CYCc"/>
    <property type="match status" value="2"/>
</dbReference>
<evidence type="ECO:0000256" key="3">
    <source>
        <dbReference type="ARBA" id="ARBA00004138"/>
    </source>
</evidence>
<dbReference type="FunFam" id="3.30.70.1230:FF:000009">
    <property type="entry name" value="Adenylate cyclase"/>
    <property type="match status" value="1"/>
</dbReference>
<evidence type="ECO:0000256" key="6">
    <source>
        <dbReference type="ARBA" id="ARBA00004651"/>
    </source>
</evidence>
<dbReference type="Gene3D" id="3.30.70.1230">
    <property type="entry name" value="Nucleotide cyclase"/>
    <property type="match status" value="2"/>
</dbReference>
<organism evidence="36 37">
    <name type="scientific">Dermatophagoides farinae</name>
    <name type="common">American house dust mite</name>
    <dbReference type="NCBI Taxonomy" id="6954"/>
    <lineage>
        <taxon>Eukaryota</taxon>
        <taxon>Metazoa</taxon>
        <taxon>Ecdysozoa</taxon>
        <taxon>Arthropoda</taxon>
        <taxon>Chelicerata</taxon>
        <taxon>Arachnida</taxon>
        <taxon>Acari</taxon>
        <taxon>Acariformes</taxon>
        <taxon>Sarcoptiformes</taxon>
        <taxon>Astigmata</taxon>
        <taxon>Psoroptidia</taxon>
        <taxon>Analgoidea</taxon>
        <taxon>Pyroglyphidae</taxon>
        <taxon>Dermatophagoidinae</taxon>
        <taxon>Dermatophagoides</taxon>
    </lineage>
</organism>
<evidence type="ECO:0000256" key="33">
    <source>
        <dbReference type="SAM" id="MobiDB-lite"/>
    </source>
</evidence>
<evidence type="ECO:0000256" key="32">
    <source>
        <dbReference type="RuleBase" id="RU000405"/>
    </source>
</evidence>
<evidence type="ECO:0000256" key="4">
    <source>
        <dbReference type="ARBA" id="ARBA00004496"/>
    </source>
</evidence>
<dbReference type="GO" id="GO:0005886">
    <property type="term" value="C:plasma membrane"/>
    <property type="evidence" value="ECO:0007669"/>
    <property type="project" value="UniProtKB-SubCell"/>
</dbReference>
<feature type="transmembrane region" description="Helical" evidence="34">
    <location>
        <begin position="183"/>
        <end position="202"/>
    </location>
</feature>
<evidence type="ECO:0000256" key="24">
    <source>
        <dbReference type="ARBA" id="ARBA00023136"/>
    </source>
</evidence>
<dbReference type="CDD" id="cd07302">
    <property type="entry name" value="CHD"/>
    <property type="match status" value="2"/>
</dbReference>
<feature type="binding site" evidence="30">
    <location>
        <begin position="464"/>
        <end position="466"/>
    </location>
    <ligand>
        <name>ATP</name>
        <dbReference type="ChEBI" id="CHEBI:30616"/>
    </ligand>
</feature>
<dbReference type="GO" id="GO:0005794">
    <property type="term" value="C:Golgi apparatus"/>
    <property type="evidence" value="ECO:0007669"/>
    <property type="project" value="UniProtKB-SubCell"/>
</dbReference>
<feature type="region of interest" description="Disordered" evidence="33">
    <location>
        <begin position="31"/>
        <end position="61"/>
    </location>
</feature>
<evidence type="ECO:0000256" key="12">
    <source>
        <dbReference type="ARBA" id="ARBA00022692"/>
    </source>
</evidence>
<keyword evidence="25" id="KW-0325">Glycoprotein</keyword>
<feature type="binding site" evidence="30">
    <location>
        <begin position="1100"/>
        <end position="1104"/>
    </location>
    <ligand>
        <name>ATP</name>
        <dbReference type="ChEBI" id="CHEBI:30616"/>
    </ligand>
</feature>
<comment type="function">
    <text evidence="29">Catalyzes the formation of the signaling molecule cAMP in response to G-protein signaling.</text>
</comment>
<keyword evidence="16 29" id="KW-0547">Nucleotide-binding</keyword>
<evidence type="ECO:0000256" key="8">
    <source>
        <dbReference type="ARBA" id="ARBA00022490"/>
    </source>
</evidence>
<evidence type="ECO:0000256" key="34">
    <source>
        <dbReference type="SAM" id="Phobius"/>
    </source>
</evidence>
<feature type="binding site" evidence="30">
    <location>
        <position position="1012"/>
    </location>
    <ligand>
        <name>ATP</name>
        <dbReference type="ChEBI" id="CHEBI:30616"/>
    </ligand>
</feature>
<feature type="transmembrane region" description="Helical" evidence="34">
    <location>
        <begin position="803"/>
        <end position="827"/>
    </location>
</feature>